<evidence type="ECO:0000313" key="3">
    <source>
        <dbReference type="Proteomes" id="UP000192266"/>
    </source>
</evidence>
<name>A0A1W1VLF6_9BACT</name>
<evidence type="ECO:0000313" key="2">
    <source>
        <dbReference type="EMBL" id="SMB94113.1"/>
    </source>
</evidence>
<keyword evidence="1" id="KW-0732">Signal</keyword>
<gene>
    <name evidence="2" type="ORF">SAMN00120144_2343</name>
</gene>
<keyword evidence="3" id="KW-1185">Reference proteome</keyword>
<proteinExistence type="predicted"/>
<reference evidence="2 3" key="1">
    <citation type="submission" date="2017-04" db="EMBL/GenBank/DDBJ databases">
        <authorList>
            <person name="Afonso C.L."/>
            <person name="Miller P.J."/>
            <person name="Scott M.A."/>
            <person name="Spackman E."/>
            <person name="Goraichik I."/>
            <person name="Dimitrov K.M."/>
            <person name="Suarez D.L."/>
            <person name="Swayne D.E."/>
        </authorList>
    </citation>
    <scope>NUCLEOTIDE SEQUENCE [LARGE SCALE GENOMIC DNA]</scope>
    <source>
        <strain evidence="2 3">DSM 11622</strain>
    </source>
</reference>
<dbReference type="AlphaFoldDB" id="A0A1W1VLF6"/>
<dbReference type="Proteomes" id="UP000192266">
    <property type="component" value="Unassembled WGS sequence"/>
</dbReference>
<keyword evidence="2" id="KW-0449">Lipoprotein</keyword>
<evidence type="ECO:0000256" key="1">
    <source>
        <dbReference type="SAM" id="SignalP"/>
    </source>
</evidence>
<feature type="chain" id="PRO_5013071500" evidence="1">
    <location>
        <begin position="29"/>
        <end position="342"/>
    </location>
</feature>
<accession>A0A1W1VLF6</accession>
<protein>
    <submittedName>
        <fullName evidence="2">Putative lipoprotein</fullName>
    </submittedName>
</protein>
<feature type="signal peptide" evidence="1">
    <location>
        <begin position="1"/>
        <end position="28"/>
    </location>
</feature>
<dbReference type="EMBL" id="FWWW01000066">
    <property type="protein sequence ID" value="SMB94113.1"/>
    <property type="molecule type" value="Genomic_DNA"/>
</dbReference>
<organism evidence="2 3">
    <name type="scientific">Hymenobacter roseosalivarius DSM 11622</name>
    <dbReference type="NCBI Taxonomy" id="645990"/>
    <lineage>
        <taxon>Bacteria</taxon>
        <taxon>Pseudomonadati</taxon>
        <taxon>Bacteroidota</taxon>
        <taxon>Cytophagia</taxon>
        <taxon>Cytophagales</taxon>
        <taxon>Hymenobacteraceae</taxon>
        <taxon>Hymenobacter</taxon>
    </lineage>
</organism>
<sequence length="342" mass="38092">MYSVSFSFLPRHAVVAASLSLLSLSALPGCGTRSDGESTAAKVAAPASPAPLDTMQIKLAAMRRDSLKADSIVRANGQLPGAILPGHRIVAFYGNIRAKGMGILGREPKEQMFRKFDKVIKEWEAADPSIPVQRAIHNVTITAQGAAGKDGKYRLMNSKATIEEVIQWGKEHNCIVFLDVQVGLSNLENELHKLEPYLKDPIVHLGIDPEFAMETKGVRPGKKIGTYDAKDVNFAVKFLARIVSENKLPPKVLTVHRFTQGMLTNYKNIKTDPRVQIVMHMDGWGDPTLKKDSYKAYIQREPVQYTGFKLFYEYDIKPKNSHLMTPKEVIALTPTPLYVQYQ</sequence>
<dbReference type="STRING" id="645990.SAMN00120144_2343"/>